<dbReference type="InterPro" id="IPR027417">
    <property type="entry name" value="P-loop_NTPase"/>
</dbReference>
<dbReference type="GO" id="GO:0005524">
    <property type="term" value="F:ATP binding"/>
    <property type="evidence" value="ECO:0007669"/>
    <property type="project" value="UniProtKB-KW"/>
</dbReference>
<dbReference type="PANTHER" id="PTHR43335:SF8">
    <property type="entry name" value="ABC TRANSPORTER, ATP-BINDING PROTEIN"/>
    <property type="match status" value="1"/>
</dbReference>
<evidence type="ECO:0000313" key="7">
    <source>
        <dbReference type="Proteomes" id="UP001165367"/>
    </source>
</evidence>
<keyword evidence="4 6" id="KW-0067">ATP-binding</keyword>
<dbReference type="Pfam" id="PF00005">
    <property type="entry name" value="ABC_tran"/>
    <property type="match status" value="1"/>
</dbReference>
<organism evidence="6 7">
    <name type="scientific">Terrimonas ginsenosidimutans</name>
    <dbReference type="NCBI Taxonomy" id="2908004"/>
    <lineage>
        <taxon>Bacteria</taxon>
        <taxon>Pseudomonadati</taxon>
        <taxon>Bacteroidota</taxon>
        <taxon>Chitinophagia</taxon>
        <taxon>Chitinophagales</taxon>
        <taxon>Chitinophagaceae</taxon>
        <taxon>Terrimonas</taxon>
    </lineage>
</organism>
<reference evidence="6" key="1">
    <citation type="submission" date="2022-01" db="EMBL/GenBank/DDBJ databases">
        <authorList>
            <person name="Jo J.-H."/>
            <person name="Im W.-T."/>
        </authorList>
    </citation>
    <scope>NUCLEOTIDE SEQUENCE</scope>
    <source>
        <strain evidence="6">NA20</strain>
    </source>
</reference>
<dbReference type="Proteomes" id="UP001165367">
    <property type="component" value="Unassembled WGS sequence"/>
</dbReference>
<protein>
    <submittedName>
        <fullName evidence="6">ABC transporter ATP-binding protein</fullName>
    </submittedName>
</protein>
<evidence type="ECO:0000256" key="4">
    <source>
        <dbReference type="ARBA" id="ARBA00022840"/>
    </source>
</evidence>
<sequence>MRTGTIVKTSHLNYSFRNGVKTLDNVNLEVPAGSIYGFLGPNGAGKTTTLRLLLGLLKNQEGQLEVFGQPFGSHRIEILKRLGSLIEQPSLYLHLTARENLEIYRLVYNVSKARIDEVLKLVGLESTGKKRAKQFSLGMRQRLSIAIALLHQPELLILDEPTNGLDPNGIIEMRELIRKLNSEHGTTVIVSSHILIEIEKMATHVGIIHKGRMLFQGPLQELQQMKTRQSLLEIETSDNRRALEILSRQYNAQQTESLIMLPYEGKQETAVINQLLVREGIDVYALHPKQSDLEQLFIEITSDNI</sequence>
<accession>A0ABS9L0L2</accession>
<dbReference type="SMART" id="SM00382">
    <property type="entry name" value="AAA"/>
    <property type="match status" value="1"/>
</dbReference>
<comment type="similarity">
    <text evidence="1">Belongs to the ABC transporter superfamily.</text>
</comment>
<keyword evidence="2" id="KW-0813">Transport</keyword>
<dbReference type="PANTHER" id="PTHR43335">
    <property type="entry name" value="ABC TRANSPORTER, ATP-BINDING PROTEIN"/>
    <property type="match status" value="1"/>
</dbReference>
<dbReference type="Gene3D" id="3.40.50.300">
    <property type="entry name" value="P-loop containing nucleotide triphosphate hydrolases"/>
    <property type="match status" value="1"/>
</dbReference>
<keyword evidence="7" id="KW-1185">Reference proteome</keyword>
<dbReference type="InterPro" id="IPR003593">
    <property type="entry name" value="AAA+_ATPase"/>
</dbReference>
<dbReference type="InterPro" id="IPR017871">
    <property type="entry name" value="ABC_transporter-like_CS"/>
</dbReference>
<evidence type="ECO:0000256" key="3">
    <source>
        <dbReference type="ARBA" id="ARBA00022741"/>
    </source>
</evidence>
<feature type="domain" description="ABC transporter" evidence="5">
    <location>
        <begin position="7"/>
        <end position="235"/>
    </location>
</feature>
<dbReference type="RefSeq" id="WP_237877229.1">
    <property type="nucleotide sequence ID" value="NZ_JAKLTR010000033.1"/>
</dbReference>
<proteinExistence type="inferred from homology"/>
<dbReference type="PROSITE" id="PS00211">
    <property type="entry name" value="ABC_TRANSPORTER_1"/>
    <property type="match status" value="1"/>
</dbReference>
<gene>
    <name evidence="6" type="ORF">LZZ85_27580</name>
</gene>
<name>A0ABS9L0L2_9BACT</name>
<keyword evidence="3" id="KW-0547">Nucleotide-binding</keyword>
<evidence type="ECO:0000256" key="2">
    <source>
        <dbReference type="ARBA" id="ARBA00022448"/>
    </source>
</evidence>
<dbReference type="InterPro" id="IPR003439">
    <property type="entry name" value="ABC_transporter-like_ATP-bd"/>
</dbReference>
<evidence type="ECO:0000256" key="1">
    <source>
        <dbReference type="ARBA" id="ARBA00005417"/>
    </source>
</evidence>
<evidence type="ECO:0000259" key="5">
    <source>
        <dbReference type="PROSITE" id="PS50893"/>
    </source>
</evidence>
<dbReference type="SUPFAM" id="SSF52540">
    <property type="entry name" value="P-loop containing nucleoside triphosphate hydrolases"/>
    <property type="match status" value="1"/>
</dbReference>
<dbReference type="PROSITE" id="PS50893">
    <property type="entry name" value="ABC_TRANSPORTER_2"/>
    <property type="match status" value="1"/>
</dbReference>
<comment type="caution">
    <text evidence="6">The sequence shown here is derived from an EMBL/GenBank/DDBJ whole genome shotgun (WGS) entry which is preliminary data.</text>
</comment>
<dbReference type="EMBL" id="JAKLTR010000033">
    <property type="protein sequence ID" value="MCG2618095.1"/>
    <property type="molecule type" value="Genomic_DNA"/>
</dbReference>
<evidence type="ECO:0000313" key="6">
    <source>
        <dbReference type="EMBL" id="MCG2618095.1"/>
    </source>
</evidence>